<feature type="region of interest" description="Disordered" evidence="1">
    <location>
        <begin position="288"/>
        <end position="314"/>
    </location>
</feature>
<dbReference type="GO" id="GO:0000444">
    <property type="term" value="C:MIS12/MIND type complex"/>
    <property type="evidence" value="ECO:0007669"/>
    <property type="project" value="InterPro"/>
</dbReference>
<dbReference type="STRING" id="1684307.A0A316U8S8"/>
<feature type="region of interest" description="Disordered" evidence="1">
    <location>
        <begin position="686"/>
        <end position="758"/>
    </location>
</feature>
<dbReference type="GeneID" id="37014073"/>
<protein>
    <submittedName>
        <fullName evidence="2">Uncharacterized protein</fullName>
    </submittedName>
</protein>
<evidence type="ECO:0000256" key="1">
    <source>
        <dbReference type="SAM" id="MobiDB-lite"/>
    </source>
</evidence>
<gene>
    <name evidence="2" type="ORF">BCV69DRAFT_282377</name>
</gene>
<dbReference type="Proteomes" id="UP000245942">
    <property type="component" value="Unassembled WGS sequence"/>
</dbReference>
<dbReference type="RefSeq" id="XP_025348820.1">
    <property type="nucleotide sequence ID" value="XM_025492339.1"/>
</dbReference>
<sequence>MNSPRRSSRRPTLGDTSTDTFASSPGYLPTNRAKFGTNNNNGNGQRRFEDFLDSSNHDAASNTRAFAASDAFPAAASSSEADDTFAAAIDKGRKRTADEELRAPPKAKEAAVTRAPRKTFNEEADASGFVFTVEPRKLPNASLSNQATASSSSASSMGPPALPTASRIREPLPSDTVGETPINRKNRLFRSGPLHPSTPSSSRPRSGKPPPASRSSSASRRTSLNLKGDRRSSSLRDGTPAYPHPGVPDKELYRHCADNIPPVVRMTHLAAWTLERSRSKVLETVPSTSIGSYVGPKGKRTQKEQEAEGSSQWTAQERKLLERCRPSLERVLLDTLRDLNGQTINLSWLNVKKDPRASNASTTKRNPRNEENRAISEQLSSLVETLRAENTRWEAESSSVEAFERETAELNRIRSNFTMDQLGSMASSDVTAPPRIPAEGSSKSSASTAGGAAKAVEWDLDDLDEESRAMMRDAQRALAREEGWLPPSSQETELVEVAVRAAAAAQKNAINGAGGDKRKSRIVAAETSKALIEGSEKDARWKDFEFQTDVLHSYTHLLDRLNLLSSLYTSATSSRAAQALHQLAFASGDVLGSSSSASADLPGSSGSAGATADNRSAGRERKEKLLRGIRESIGPVRRLELEAELRARGDEDEERLIKSEGGGGADDSGIHLADQSAVDLFRAFASGGSTSRGRKSGAGVPASRGSLGAAAAAAPISGRQSSGLGGEGAGAPSSALATAAASAPAAAMRRTTGRKSRR</sequence>
<dbReference type="InterPro" id="IPR013218">
    <property type="entry name" value="Dsn1/Mis13"/>
</dbReference>
<feature type="compositionally biased region" description="Low complexity" evidence="1">
    <location>
        <begin position="596"/>
        <end position="610"/>
    </location>
</feature>
<dbReference type="PANTHER" id="PTHR14778">
    <property type="entry name" value="KINETOCHORE-ASSOCIATED PROTEIN DSN1 HOMOLOG"/>
    <property type="match status" value="1"/>
</dbReference>
<feature type="compositionally biased region" description="Polar residues" evidence="1">
    <location>
        <begin position="14"/>
        <end position="23"/>
    </location>
</feature>
<keyword evidence="3" id="KW-1185">Reference proteome</keyword>
<organism evidence="2 3">
    <name type="scientific">Pseudomicrostroma glucosiphilum</name>
    <dbReference type="NCBI Taxonomy" id="1684307"/>
    <lineage>
        <taxon>Eukaryota</taxon>
        <taxon>Fungi</taxon>
        <taxon>Dikarya</taxon>
        <taxon>Basidiomycota</taxon>
        <taxon>Ustilaginomycotina</taxon>
        <taxon>Exobasidiomycetes</taxon>
        <taxon>Microstromatales</taxon>
        <taxon>Microstromatales incertae sedis</taxon>
        <taxon>Pseudomicrostroma</taxon>
    </lineage>
</organism>
<feature type="region of interest" description="Disordered" evidence="1">
    <location>
        <begin position="1"/>
        <end position="46"/>
    </location>
</feature>
<feature type="region of interest" description="Disordered" evidence="1">
    <location>
        <begin position="648"/>
        <end position="670"/>
    </location>
</feature>
<accession>A0A316U8S8</accession>
<feature type="compositionally biased region" description="Low complexity" evidence="1">
    <location>
        <begin position="440"/>
        <end position="452"/>
    </location>
</feature>
<feature type="compositionally biased region" description="Low complexity" evidence="1">
    <location>
        <begin position="730"/>
        <end position="747"/>
    </location>
</feature>
<feature type="region of interest" description="Disordered" evidence="1">
    <location>
        <begin position="93"/>
        <end position="251"/>
    </location>
</feature>
<feature type="region of interest" description="Disordered" evidence="1">
    <location>
        <begin position="355"/>
        <end position="375"/>
    </location>
</feature>
<feature type="compositionally biased region" description="Basic and acidic residues" evidence="1">
    <location>
        <begin position="95"/>
        <end position="111"/>
    </location>
</feature>
<dbReference type="GO" id="GO:0051301">
    <property type="term" value="P:cell division"/>
    <property type="evidence" value="ECO:0007669"/>
    <property type="project" value="InterPro"/>
</dbReference>
<dbReference type="EMBL" id="KZ819325">
    <property type="protein sequence ID" value="PWN21660.1"/>
    <property type="molecule type" value="Genomic_DNA"/>
</dbReference>
<evidence type="ECO:0000313" key="2">
    <source>
        <dbReference type="EMBL" id="PWN21660.1"/>
    </source>
</evidence>
<feature type="region of interest" description="Disordered" evidence="1">
    <location>
        <begin position="596"/>
        <end position="621"/>
    </location>
</feature>
<dbReference type="AlphaFoldDB" id="A0A316U8S8"/>
<dbReference type="GO" id="GO:0007059">
    <property type="term" value="P:chromosome segregation"/>
    <property type="evidence" value="ECO:0007669"/>
    <property type="project" value="InterPro"/>
</dbReference>
<feature type="compositionally biased region" description="Low complexity" evidence="1">
    <location>
        <begin position="213"/>
        <end position="223"/>
    </location>
</feature>
<feature type="compositionally biased region" description="Low complexity" evidence="1">
    <location>
        <begin position="141"/>
        <end position="156"/>
    </location>
</feature>
<reference evidence="2 3" key="1">
    <citation type="journal article" date="2018" name="Mol. Biol. Evol.">
        <title>Broad Genomic Sampling Reveals a Smut Pathogenic Ancestry of the Fungal Clade Ustilaginomycotina.</title>
        <authorList>
            <person name="Kijpornyongpan T."/>
            <person name="Mondo S.J."/>
            <person name="Barry K."/>
            <person name="Sandor L."/>
            <person name="Lee J."/>
            <person name="Lipzen A."/>
            <person name="Pangilinan J."/>
            <person name="LaButti K."/>
            <person name="Hainaut M."/>
            <person name="Henrissat B."/>
            <person name="Grigoriev I.V."/>
            <person name="Spatafora J.W."/>
            <person name="Aime M.C."/>
        </authorList>
    </citation>
    <scope>NUCLEOTIDE SEQUENCE [LARGE SCALE GENOMIC DNA]</scope>
    <source>
        <strain evidence="2 3">MCA 4718</strain>
    </source>
</reference>
<dbReference type="PANTHER" id="PTHR14778:SF2">
    <property type="entry name" value="KINETOCHORE-ASSOCIATED PROTEIN DSN1 HOMOLOG"/>
    <property type="match status" value="1"/>
</dbReference>
<name>A0A316U8S8_9BASI</name>
<dbReference type="Pfam" id="PF08202">
    <property type="entry name" value="MIS13"/>
    <property type="match status" value="1"/>
</dbReference>
<feature type="region of interest" description="Disordered" evidence="1">
    <location>
        <begin position="425"/>
        <end position="452"/>
    </location>
</feature>
<dbReference type="OrthoDB" id="3364649at2759"/>
<proteinExistence type="predicted"/>
<evidence type="ECO:0000313" key="3">
    <source>
        <dbReference type="Proteomes" id="UP000245942"/>
    </source>
</evidence>